<comment type="pathway">
    <text evidence="1">Amino-acid biosynthesis; L-arginine biosynthesis; L-arginine from L-ornithine and carbamoyl phosphate: step 1/3.</text>
</comment>
<evidence type="ECO:0000259" key="7">
    <source>
        <dbReference type="Pfam" id="PF00185"/>
    </source>
</evidence>
<dbReference type="GO" id="GO:0004585">
    <property type="term" value="F:ornithine carbamoyltransferase activity"/>
    <property type="evidence" value="ECO:0007669"/>
    <property type="project" value="UniProtKB-UniRule"/>
</dbReference>
<dbReference type="GO" id="GO:0005737">
    <property type="term" value="C:cytoplasm"/>
    <property type="evidence" value="ECO:0007669"/>
    <property type="project" value="UniProtKB-SubCell"/>
</dbReference>
<feature type="binding site" evidence="6">
    <location>
        <begin position="219"/>
        <end position="220"/>
    </location>
    <ligand>
        <name>L-ornithine</name>
        <dbReference type="ChEBI" id="CHEBI:46911"/>
    </ligand>
</feature>
<sequence>MKKDFISIWDLTPQEIYDIFNLTEKLKENFSSQPLKGKSIALIFEKPSTRTRLSFEVGAYQLGAFPIFLSLKDIHLGKNESLEDTARVMSRYVQAVVIRTFEQEKVERFALNSSVPVINALTDFLHPCQALSDYYTLWKKGKLNEDIKFAYVGDGNNVCHSLILGAAKLGIQMVVATPEEYRPHPLILEKIKGTKIRIITSPEEAVKDADIVYTDVWVSMGKEEEKEKREKIFKPYQINTSLLSLAKKDALVMHCLPAHRGEEITDEVIDSKNSIVWEQAENRLHTQKALLVKLLG</sequence>
<comment type="subcellular location">
    <subcellularLocation>
        <location evidence="6">Cytoplasm</location>
    </subcellularLocation>
</comment>
<dbReference type="GO" id="GO:0019240">
    <property type="term" value="P:citrulline biosynthetic process"/>
    <property type="evidence" value="ECO:0007669"/>
    <property type="project" value="TreeGrafter"/>
</dbReference>
<comment type="caution">
    <text evidence="6">Lacks conserved residue(s) required for the propagation of feature annotation.</text>
</comment>
<dbReference type="GO" id="GO:0016597">
    <property type="term" value="F:amino acid binding"/>
    <property type="evidence" value="ECO:0007669"/>
    <property type="project" value="InterPro"/>
</dbReference>
<dbReference type="PRINTS" id="PR00100">
    <property type="entry name" value="AOTCASE"/>
</dbReference>
<dbReference type="AlphaFoldDB" id="A0A7V5LYW1"/>
<dbReference type="InterPro" id="IPR006130">
    <property type="entry name" value="Asp/Orn_carbamoylTrfase"/>
</dbReference>
<comment type="similarity">
    <text evidence="2 6">Belongs to the aspartate/ornithine carbamoyltransferase superfamily. OTCase family.</text>
</comment>
<dbReference type="PRINTS" id="PR00102">
    <property type="entry name" value="OTCASE"/>
</dbReference>
<evidence type="ECO:0000256" key="3">
    <source>
        <dbReference type="ARBA" id="ARBA00013007"/>
    </source>
</evidence>
<feature type="domain" description="Aspartate/ornithine carbamoyltransferase carbamoyl-P binding" evidence="8">
    <location>
        <begin position="3"/>
        <end position="138"/>
    </location>
</feature>
<organism evidence="9">
    <name type="scientific">Aerophobetes bacterium</name>
    <dbReference type="NCBI Taxonomy" id="2030807"/>
    <lineage>
        <taxon>Bacteria</taxon>
        <taxon>Candidatus Aerophobota</taxon>
    </lineage>
</organism>
<dbReference type="Pfam" id="PF00185">
    <property type="entry name" value="OTCace"/>
    <property type="match status" value="1"/>
</dbReference>
<comment type="catalytic activity">
    <reaction evidence="5 6">
        <text>carbamoyl phosphate + L-ornithine = L-citrulline + phosphate + H(+)</text>
        <dbReference type="Rhea" id="RHEA:19513"/>
        <dbReference type="ChEBI" id="CHEBI:15378"/>
        <dbReference type="ChEBI" id="CHEBI:43474"/>
        <dbReference type="ChEBI" id="CHEBI:46911"/>
        <dbReference type="ChEBI" id="CHEBI:57743"/>
        <dbReference type="ChEBI" id="CHEBI:58228"/>
        <dbReference type="EC" id="2.1.3.3"/>
    </reaction>
</comment>
<feature type="binding site" evidence="6">
    <location>
        <begin position="255"/>
        <end position="256"/>
    </location>
    <ligand>
        <name>carbamoyl phosphate</name>
        <dbReference type="ChEBI" id="CHEBI:58228"/>
    </ligand>
</feature>
<comment type="caution">
    <text evidence="9">The sequence shown here is derived from an EMBL/GenBank/DDBJ whole genome shotgun (WGS) entry which is preliminary data.</text>
</comment>
<protein>
    <recommendedName>
        <fullName evidence="3 6">Ornithine carbamoyltransferase</fullName>
        <shortName evidence="6">OTCase</shortName>
        <ecNumber evidence="3 6">2.1.3.3</ecNumber>
    </recommendedName>
</protein>
<feature type="binding site" evidence="6">
    <location>
        <position position="283"/>
    </location>
    <ligand>
        <name>carbamoyl phosphate</name>
        <dbReference type="ChEBI" id="CHEBI:58228"/>
    </ligand>
</feature>
<feature type="binding site" evidence="6">
    <location>
        <begin position="48"/>
        <end position="51"/>
    </location>
    <ligand>
        <name>carbamoyl phosphate</name>
        <dbReference type="ChEBI" id="CHEBI:58228"/>
    </ligand>
</feature>
<dbReference type="NCBIfam" id="NF001986">
    <property type="entry name" value="PRK00779.1"/>
    <property type="match status" value="1"/>
</dbReference>
<dbReference type="Proteomes" id="UP000886070">
    <property type="component" value="Unassembled WGS sequence"/>
</dbReference>
<dbReference type="GO" id="GO:0042450">
    <property type="term" value="P:L-arginine biosynthetic process via ornithine"/>
    <property type="evidence" value="ECO:0007669"/>
    <property type="project" value="UniProtKB-UniRule"/>
</dbReference>
<dbReference type="InterPro" id="IPR006132">
    <property type="entry name" value="Asp/Orn_carbamoyltranf_P-bd"/>
</dbReference>
<gene>
    <name evidence="9" type="primary">argF</name>
    <name evidence="9" type="ORF">ENL39_03550</name>
</gene>
<name>A0A7V5LYW1_UNCAE</name>
<dbReference type="Pfam" id="PF02729">
    <property type="entry name" value="OTCace_N"/>
    <property type="match status" value="1"/>
</dbReference>
<evidence type="ECO:0000259" key="8">
    <source>
        <dbReference type="Pfam" id="PF02729"/>
    </source>
</evidence>
<dbReference type="InterPro" id="IPR006131">
    <property type="entry name" value="Asp_carbamoyltransf_Asp/Orn-bd"/>
</dbReference>
<dbReference type="InterPro" id="IPR036901">
    <property type="entry name" value="Asp/Orn_carbamoylTrfase_sf"/>
</dbReference>
<dbReference type="HAMAP" id="MF_01109">
    <property type="entry name" value="OTCase"/>
    <property type="match status" value="1"/>
</dbReference>
<evidence type="ECO:0000256" key="4">
    <source>
        <dbReference type="ARBA" id="ARBA00022679"/>
    </source>
</evidence>
<feature type="binding site" evidence="6">
    <location>
        <begin position="126"/>
        <end position="129"/>
    </location>
    <ligand>
        <name>carbamoyl phosphate</name>
        <dbReference type="ChEBI" id="CHEBI:58228"/>
    </ligand>
</feature>
<dbReference type="SUPFAM" id="SSF53671">
    <property type="entry name" value="Aspartate/ornithine carbamoyltransferase"/>
    <property type="match status" value="1"/>
</dbReference>
<dbReference type="PANTHER" id="PTHR45753">
    <property type="entry name" value="ORNITHINE CARBAMOYLTRANSFERASE, MITOCHONDRIAL"/>
    <property type="match status" value="1"/>
</dbReference>
<evidence type="ECO:0000313" key="9">
    <source>
        <dbReference type="EMBL" id="HHF98547.1"/>
    </source>
</evidence>
<dbReference type="EMBL" id="DRTT01000100">
    <property type="protein sequence ID" value="HHF98547.1"/>
    <property type="molecule type" value="Genomic_DNA"/>
</dbReference>
<accession>A0A7V5LYW1</accession>
<dbReference type="EC" id="2.1.3.3" evidence="3 6"/>
<evidence type="ECO:0000256" key="6">
    <source>
        <dbReference type="HAMAP-Rule" id="MF_01109"/>
    </source>
</evidence>
<evidence type="ECO:0000256" key="1">
    <source>
        <dbReference type="ARBA" id="ARBA00004975"/>
    </source>
</evidence>
<reference evidence="9" key="1">
    <citation type="journal article" date="2020" name="mSystems">
        <title>Genome- and Community-Level Interaction Insights into Carbon Utilization and Element Cycling Functions of Hydrothermarchaeota in Hydrothermal Sediment.</title>
        <authorList>
            <person name="Zhou Z."/>
            <person name="Liu Y."/>
            <person name="Xu W."/>
            <person name="Pan J."/>
            <person name="Luo Z.H."/>
            <person name="Li M."/>
        </authorList>
    </citation>
    <scope>NUCLEOTIDE SEQUENCE [LARGE SCALE GENOMIC DNA]</scope>
    <source>
        <strain evidence="9">HyVt-92</strain>
    </source>
</reference>
<dbReference type="PANTHER" id="PTHR45753:SF3">
    <property type="entry name" value="ORNITHINE TRANSCARBAMYLASE, MITOCHONDRIAL"/>
    <property type="match status" value="1"/>
</dbReference>
<evidence type="ECO:0000256" key="5">
    <source>
        <dbReference type="ARBA" id="ARBA00048772"/>
    </source>
</evidence>
<dbReference type="InterPro" id="IPR024904">
    <property type="entry name" value="OTCase_ArgI"/>
</dbReference>
<evidence type="ECO:0000256" key="2">
    <source>
        <dbReference type="ARBA" id="ARBA00007805"/>
    </source>
</evidence>
<proteinExistence type="inferred from homology"/>
<feature type="binding site" evidence="6">
    <location>
        <position position="215"/>
    </location>
    <ligand>
        <name>L-ornithine</name>
        <dbReference type="ChEBI" id="CHEBI:46911"/>
    </ligand>
</feature>
<feature type="binding site" evidence="6">
    <location>
        <position position="157"/>
    </location>
    <ligand>
        <name>L-ornithine</name>
        <dbReference type="ChEBI" id="CHEBI:46911"/>
    </ligand>
</feature>
<dbReference type="InterPro" id="IPR002292">
    <property type="entry name" value="Orn/put_carbamltrans"/>
</dbReference>
<keyword evidence="6" id="KW-0963">Cytoplasm</keyword>
<dbReference type="FunFam" id="3.40.50.1370:FF:000008">
    <property type="entry name" value="Ornithine carbamoyltransferase"/>
    <property type="match status" value="1"/>
</dbReference>
<feature type="domain" description="Aspartate/ornithine carbamoyltransferase Asp/Orn-binding" evidence="7">
    <location>
        <begin position="145"/>
        <end position="292"/>
    </location>
</feature>
<dbReference type="NCBIfam" id="TIGR00658">
    <property type="entry name" value="orni_carb_tr"/>
    <property type="match status" value="1"/>
</dbReference>
<keyword evidence="4 6" id="KW-0808">Transferase</keyword>
<dbReference type="PROSITE" id="PS00097">
    <property type="entry name" value="CARBAMOYLTRANSFERASE"/>
    <property type="match status" value="1"/>
</dbReference>
<dbReference type="Gene3D" id="3.40.50.1370">
    <property type="entry name" value="Aspartate/ornithine carbamoyltransferase"/>
    <property type="match status" value="2"/>
</dbReference>
<feature type="binding site" evidence="6">
    <location>
        <position position="99"/>
    </location>
    <ligand>
        <name>carbamoyl phosphate</name>
        <dbReference type="ChEBI" id="CHEBI:58228"/>
    </ligand>
</feature>